<gene>
    <name evidence="1" type="ORF">PoB_000608400</name>
</gene>
<dbReference type="Proteomes" id="UP000735302">
    <property type="component" value="Unassembled WGS sequence"/>
</dbReference>
<evidence type="ECO:0000313" key="2">
    <source>
        <dbReference type="Proteomes" id="UP000735302"/>
    </source>
</evidence>
<protein>
    <submittedName>
        <fullName evidence="1">Uncharacterized protein</fullName>
    </submittedName>
</protein>
<comment type="caution">
    <text evidence="1">The sequence shown here is derived from an EMBL/GenBank/DDBJ whole genome shotgun (WGS) entry which is preliminary data.</text>
</comment>
<proteinExistence type="predicted"/>
<dbReference type="EMBL" id="BLXT01000687">
    <property type="protein sequence ID" value="GFN79578.1"/>
    <property type="molecule type" value="Genomic_DNA"/>
</dbReference>
<dbReference type="AlphaFoldDB" id="A0AAV3YBC5"/>
<keyword evidence="2" id="KW-1185">Reference proteome</keyword>
<accession>A0AAV3YBC5</accession>
<evidence type="ECO:0000313" key="1">
    <source>
        <dbReference type="EMBL" id="GFN79578.1"/>
    </source>
</evidence>
<organism evidence="1 2">
    <name type="scientific">Plakobranchus ocellatus</name>
    <dbReference type="NCBI Taxonomy" id="259542"/>
    <lineage>
        <taxon>Eukaryota</taxon>
        <taxon>Metazoa</taxon>
        <taxon>Spiralia</taxon>
        <taxon>Lophotrochozoa</taxon>
        <taxon>Mollusca</taxon>
        <taxon>Gastropoda</taxon>
        <taxon>Heterobranchia</taxon>
        <taxon>Euthyneura</taxon>
        <taxon>Panpulmonata</taxon>
        <taxon>Sacoglossa</taxon>
        <taxon>Placobranchoidea</taxon>
        <taxon>Plakobranchidae</taxon>
        <taxon>Plakobranchus</taxon>
    </lineage>
</organism>
<reference evidence="1 2" key="1">
    <citation type="journal article" date="2021" name="Elife">
        <title>Chloroplast acquisition without the gene transfer in kleptoplastic sea slugs, Plakobranchus ocellatus.</title>
        <authorList>
            <person name="Maeda T."/>
            <person name="Takahashi S."/>
            <person name="Yoshida T."/>
            <person name="Shimamura S."/>
            <person name="Takaki Y."/>
            <person name="Nagai Y."/>
            <person name="Toyoda A."/>
            <person name="Suzuki Y."/>
            <person name="Arimoto A."/>
            <person name="Ishii H."/>
            <person name="Satoh N."/>
            <person name="Nishiyama T."/>
            <person name="Hasebe M."/>
            <person name="Maruyama T."/>
            <person name="Minagawa J."/>
            <person name="Obokata J."/>
            <person name="Shigenobu S."/>
        </authorList>
    </citation>
    <scope>NUCLEOTIDE SEQUENCE [LARGE SCALE GENOMIC DNA]</scope>
</reference>
<sequence>MKSCQYTNFCILPNNVLCTGEYNERLVSIEIRHLLLSQKRLWHRNATKIAHYFTSSYVGILITPEVVPFPSHCLMFLFGGVGGTVACESALRSAGTLLSRVRAPPSAPRPVGGPKSLKSPCCGLAI</sequence>
<name>A0AAV3YBC5_9GAST</name>